<dbReference type="AlphaFoldDB" id="A0A7Y9JWN9"/>
<evidence type="ECO:0000313" key="3">
    <source>
        <dbReference type="Proteomes" id="UP000577956"/>
    </source>
</evidence>
<reference evidence="2 3" key="1">
    <citation type="submission" date="2020-07" db="EMBL/GenBank/DDBJ databases">
        <title>Sequencing the genomes of 1000 actinobacteria strains.</title>
        <authorList>
            <person name="Klenk H.-P."/>
        </authorList>
    </citation>
    <scope>NUCLEOTIDE SEQUENCE [LARGE SCALE GENOMIC DNA]</scope>
    <source>
        <strain evidence="2 3">DSM 24482</strain>
    </source>
</reference>
<dbReference type="PIRSF" id="PIRSF017349">
    <property type="entry name" value="UCP017349"/>
    <property type="match status" value="1"/>
</dbReference>
<dbReference type="Pfam" id="PF11349">
    <property type="entry name" value="DUF3151"/>
    <property type="match status" value="1"/>
</dbReference>
<proteinExistence type="predicted"/>
<reference evidence="1 4" key="2">
    <citation type="submission" date="2021-01" db="EMBL/GenBank/DDBJ databases">
        <title>Whole genome shotgun sequence of Cellulomonas oligotrophica NBRC 109435.</title>
        <authorList>
            <person name="Komaki H."/>
            <person name="Tamura T."/>
        </authorList>
    </citation>
    <scope>NUCLEOTIDE SEQUENCE [LARGE SCALE GENOMIC DNA]</scope>
    <source>
        <strain evidence="1 4">NBRC 109435</strain>
    </source>
</reference>
<dbReference type="EMBL" id="JACCBK010000001">
    <property type="protein sequence ID" value="NYD85878.1"/>
    <property type="molecule type" value="Genomic_DNA"/>
</dbReference>
<protein>
    <recommendedName>
        <fullName evidence="5">DUF3151 domain-containing protein</fullName>
    </recommendedName>
</protein>
<gene>
    <name evidence="2" type="ORF">BKA21_001427</name>
    <name evidence="1" type="ORF">Col01nite_02740</name>
</gene>
<organism evidence="2 3">
    <name type="scientific">Cellulomonas oligotrophica</name>
    <dbReference type="NCBI Taxonomy" id="931536"/>
    <lineage>
        <taxon>Bacteria</taxon>
        <taxon>Bacillati</taxon>
        <taxon>Actinomycetota</taxon>
        <taxon>Actinomycetes</taxon>
        <taxon>Micrococcales</taxon>
        <taxon>Cellulomonadaceae</taxon>
        <taxon>Cellulomonas</taxon>
    </lineage>
</organism>
<dbReference type="EMBL" id="BONN01000001">
    <property type="protein sequence ID" value="GIG31115.1"/>
    <property type="molecule type" value="Genomic_DNA"/>
</dbReference>
<name>A0A7Y9JWN9_9CELL</name>
<evidence type="ECO:0008006" key="5">
    <source>
        <dbReference type="Google" id="ProtNLM"/>
    </source>
</evidence>
<evidence type="ECO:0000313" key="1">
    <source>
        <dbReference type="EMBL" id="GIG31115.1"/>
    </source>
</evidence>
<dbReference type="Proteomes" id="UP000577956">
    <property type="component" value="Unassembled WGS sequence"/>
</dbReference>
<evidence type="ECO:0000313" key="2">
    <source>
        <dbReference type="EMBL" id="NYD85878.1"/>
    </source>
</evidence>
<dbReference type="InterPro" id="IPR014487">
    <property type="entry name" value="DUF3151"/>
</dbReference>
<dbReference type="Proteomes" id="UP000618382">
    <property type="component" value="Unassembled WGS sequence"/>
</dbReference>
<comment type="caution">
    <text evidence="2">The sequence shown here is derived from an EMBL/GenBank/DDBJ whole genome shotgun (WGS) entry which is preliminary data.</text>
</comment>
<dbReference type="RefSeq" id="WP_140457610.1">
    <property type="nucleotide sequence ID" value="NZ_BAABFI010000002.1"/>
</dbReference>
<sequence>MTHHDLLGGPAPTLLPADGPDATVRAALAADGDARSAARATPASSLAWALLAEQETDAVAAYAYARTGYHRGLDALRRAGWRGQGPVPASHQPNQGFLRALLALAEAADAIGEHEEAERCARFLVDSATSADEVRALR</sequence>
<accession>A0A7Y9JWN9</accession>
<keyword evidence="4" id="KW-1185">Reference proteome</keyword>
<evidence type="ECO:0000313" key="4">
    <source>
        <dbReference type="Proteomes" id="UP000618382"/>
    </source>
</evidence>